<feature type="transmembrane region" description="Helical" evidence="1">
    <location>
        <begin position="53"/>
        <end position="78"/>
    </location>
</feature>
<keyword evidence="1" id="KW-0472">Membrane</keyword>
<keyword evidence="3" id="KW-0378">Hydrolase</keyword>
<reference evidence="3 4" key="1">
    <citation type="submission" date="2022-06" db="EMBL/GenBank/DDBJ databases">
        <title>Haloarcula sp. a new haloarchaeum isolate from saline soil.</title>
        <authorList>
            <person name="Strakova D."/>
            <person name="Galisteo C."/>
            <person name="Sanchez-Porro C."/>
            <person name="Ventosa A."/>
        </authorList>
    </citation>
    <scope>NUCLEOTIDE SEQUENCE [LARGE SCALE GENOMIC DNA]</scope>
    <source>
        <strain evidence="3 4">S1AR25-5A</strain>
    </source>
</reference>
<feature type="domain" description="CAAX prenyl protease 2/Lysostaphin resistance protein A-like" evidence="2">
    <location>
        <begin position="19"/>
        <end position="84"/>
    </location>
</feature>
<evidence type="ECO:0000313" key="4">
    <source>
        <dbReference type="Proteomes" id="UP001253439"/>
    </source>
</evidence>
<dbReference type="Pfam" id="PF02517">
    <property type="entry name" value="Rce1-like"/>
    <property type="match status" value="1"/>
</dbReference>
<dbReference type="GO" id="GO:0006508">
    <property type="term" value="P:proteolysis"/>
    <property type="evidence" value="ECO:0007669"/>
    <property type="project" value="UniProtKB-KW"/>
</dbReference>
<sequence>MHPDTHPAIWGGEACRAVVTGVAVVAVMFAICHLPRWFLALGHGVGLALANHLLGLTLMGITYGIVYAVTGNLWLVAFIHATMNSPPVLVAMSVPPELHFVVGVVEYATIIAVVYLATRVTKADGTVLAGFQRGAAF</sequence>
<name>A0AAE4F0Y3_9EURY</name>
<dbReference type="EC" id="3.4.-.-" evidence="3"/>
<dbReference type="EMBL" id="JAMQOM010000005">
    <property type="protein sequence ID" value="MDS0222286.1"/>
    <property type="molecule type" value="Genomic_DNA"/>
</dbReference>
<keyword evidence="3" id="KW-0645">Protease</keyword>
<evidence type="ECO:0000313" key="3">
    <source>
        <dbReference type="EMBL" id="MDS0222286.1"/>
    </source>
</evidence>
<dbReference type="AlphaFoldDB" id="A0AAE4F0Y3"/>
<dbReference type="GO" id="GO:0004175">
    <property type="term" value="F:endopeptidase activity"/>
    <property type="evidence" value="ECO:0007669"/>
    <property type="project" value="UniProtKB-ARBA"/>
</dbReference>
<protein>
    <submittedName>
        <fullName evidence="3">CPBP family glutamic-type intramembrane protease</fullName>
        <ecNumber evidence="3">3.4.-.-</ecNumber>
    </submittedName>
</protein>
<evidence type="ECO:0000259" key="2">
    <source>
        <dbReference type="Pfam" id="PF02517"/>
    </source>
</evidence>
<dbReference type="Proteomes" id="UP001253439">
    <property type="component" value="Unassembled WGS sequence"/>
</dbReference>
<feature type="transmembrane region" description="Helical" evidence="1">
    <location>
        <begin position="20"/>
        <end position="41"/>
    </location>
</feature>
<keyword evidence="1" id="KW-0812">Transmembrane</keyword>
<feature type="transmembrane region" description="Helical" evidence="1">
    <location>
        <begin position="98"/>
        <end position="117"/>
    </location>
</feature>
<evidence type="ECO:0000256" key="1">
    <source>
        <dbReference type="SAM" id="Phobius"/>
    </source>
</evidence>
<dbReference type="GO" id="GO:0080120">
    <property type="term" value="P:CAAX-box protein maturation"/>
    <property type="evidence" value="ECO:0007669"/>
    <property type="project" value="UniProtKB-ARBA"/>
</dbReference>
<accession>A0AAE4F0Y3</accession>
<gene>
    <name evidence="3" type="ORF">NDI54_13100</name>
</gene>
<dbReference type="InterPro" id="IPR003675">
    <property type="entry name" value="Rce1/LyrA-like_dom"/>
</dbReference>
<keyword evidence="1" id="KW-1133">Transmembrane helix</keyword>
<comment type="caution">
    <text evidence="3">The sequence shown here is derived from an EMBL/GenBank/DDBJ whole genome shotgun (WGS) entry which is preliminary data.</text>
</comment>
<keyword evidence="4" id="KW-1185">Reference proteome</keyword>
<organism evidence="3 4">
    <name type="scientific">Haloarcula terrestris</name>
    <dbReference type="NCBI Taxonomy" id="2950533"/>
    <lineage>
        <taxon>Archaea</taxon>
        <taxon>Methanobacteriati</taxon>
        <taxon>Methanobacteriota</taxon>
        <taxon>Stenosarchaea group</taxon>
        <taxon>Halobacteria</taxon>
        <taxon>Halobacteriales</taxon>
        <taxon>Haloarculaceae</taxon>
        <taxon>Haloarcula</taxon>
    </lineage>
</organism>
<proteinExistence type="predicted"/>